<gene>
    <name evidence="2" type="ORF">Q604_UNBC13554G0001</name>
</gene>
<name>W1XPA3_9ZZZZ</name>
<organism evidence="2">
    <name type="scientific">human gut metagenome</name>
    <dbReference type="NCBI Taxonomy" id="408170"/>
    <lineage>
        <taxon>unclassified sequences</taxon>
        <taxon>metagenomes</taxon>
        <taxon>organismal metagenomes</taxon>
    </lineage>
</organism>
<protein>
    <submittedName>
        <fullName evidence="2">Transcriptional regulator, AraC family</fullName>
    </submittedName>
</protein>
<reference evidence="2" key="1">
    <citation type="submission" date="2013-12" db="EMBL/GenBank/DDBJ databases">
        <title>A Varibaculum cambriense genome reconstructed from a premature infant gut community with otherwise low bacterial novelty that shifts toward anaerobic metabolism during the third week of life.</title>
        <authorList>
            <person name="Brown C.T."/>
            <person name="Sharon I."/>
            <person name="Thomas B.C."/>
            <person name="Castelle C.J."/>
            <person name="Morowitz M.J."/>
            <person name="Banfield J.F."/>
        </authorList>
    </citation>
    <scope>NUCLEOTIDE SEQUENCE</scope>
</reference>
<accession>W1XPA3</accession>
<feature type="coiled-coil region" evidence="1">
    <location>
        <begin position="22"/>
        <end position="49"/>
    </location>
</feature>
<feature type="non-terminal residue" evidence="2">
    <location>
        <position position="1"/>
    </location>
</feature>
<evidence type="ECO:0000256" key="1">
    <source>
        <dbReference type="SAM" id="Coils"/>
    </source>
</evidence>
<comment type="caution">
    <text evidence="2">The sequence shown here is derived from an EMBL/GenBank/DDBJ whole genome shotgun (WGS) entry which is preliminary data.</text>
</comment>
<keyword evidence="1" id="KW-0175">Coiled coil</keyword>
<evidence type="ECO:0000313" key="2">
    <source>
        <dbReference type="EMBL" id="ETJ31966.1"/>
    </source>
</evidence>
<proteinExistence type="predicted"/>
<sequence>IVSVENQDFLDLLHSFLSYEDDSRAKSELEFMSQKLETLKAKLADVVKAL</sequence>
<dbReference type="AlphaFoldDB" id="W1XPA3"/>
<dbReference type="EMBL" id="AZMM01013554">
    <property type="protein sequence ID" value="ETJ31966.1"/>
    <property type="molecule type" value="Genomic_DNA"/>
</dbReference>